<feature type="binding site" evidence="10">
    <location>
        <position position="164"/>
    </location>
    <ligand>
        <name>substrate</name>
    </ligand>
</feature>
<evidence type="ECO:0000313" key="13">
    <source>
        <dbReference type="Proteomes" id="UP000190135"/>
    </source>
</evidence>
<evidence type="ECO:0000256" key="8">
    <source>
        <dbReference type="ARBA" id="ARBA00023326"/>
    </source>
</evidence>
<dbReference type="RefSeq" id="WP_078707642.1">
    <property type="nucleotide sequence ID" value="NZ_FUXL01000004.1"/>
</dbReference>
<organism evidence="12 13">
    <name type="scientific">Consotaella salsifontis</name>
    <dbReference type="NCBI Taxonomy" id="1365950"/>
    <lineage>
        <taxon>Bacteria</taxon>
        <taxon>Pseudomonadati</taxon>
        <taxon>Pseudomonadota</taxon>
        <taxon>Alphaproteobacteria</taxon>
        <taxon>Hyphomicrobiales</taxon>
        <taxon>Aurantimonadaceae</taxon>
        <taxon>Consotaella</taxon>
    </lineage>
</organism>
<dbReference type="Pfam" id="PF00232">
    <property type="entry name" value="Glyco_hydro_1"/>
    <property type="match status" value="1"/>
</dbReference>
<evidence type="ECO:0000256" key="7">
    <source>
        <dbReference type="ARBA" id="ARBA00023295"/>
    </source>
</evidence>
<dbReference type="PANTHER" id="PTHR10353:SF36">
    <property type="entry name" value="LP05116P"/>
    <property type="match status" value="1"/>
</dbReference>
<dbReference type="OrthoDB" id="9765195at2"/>
<dbReference type="PRINTS" id="PR00131">
    <property type="entry name" value="GLHYDRLASE1"/>
</dbReference>
<keyword evidence="6" id="KW-0119">Carbohydrate metabolism</keyword>
<gene>
    <name evidence="12" type="ORF">SAMN05428963_10491</name>
</gene>
<dbReference type="FunFam" id="3.20.20.80:FF:000004">
    <property type="entry name" value="Beta-glucosidase 6-phospho-beta-glucosidase"/>
    <property type="match status" value="1"/>
</dbReference>
<comment type="similarity">
    <text evidence="2 11">Belongs to the glycosyl hydrolase 1 family.</text>
</comment>
<keyword evidence="5" id="KW-0136">Cellulose degradation</keyword>
<feature type="binding site" evidence="10">
    <location>
        <position position="290"/>
    </location>
    <ligand>
        <name>substrate</name>
    </ligand>
</feature>
<feature type="binding site" evidence="10">
    <location>
        <position position="120"/>
    </location>
    <ligand>
        <name>substrate</name>
    </ligand>
</feature>
<keyword evidence="4 11" id="KW-0378">Hydrolase</keyword>
<dbReference type="GO" id="GO:0030245">
    <property type="term" value="P:cellulose catabolic process"/>
    <property type="evidence" value="ECO:0007669"/>
    <property type="project" value="UniProtKB-KW"/>
</dbReference>
<keyword evidence="13" id="KW-1185">Reference proteome</keyword>
<dbReference type="PROSITE" id="PS00653">
    <property type="entry name" value="GLYCOSYL_HYDROL_F1_2"/>
    <property type="match status" value="1"/>
</dbReference>
<comment type="catalytic activity">
    <reaction evidence="1 11">
        <text>Hydrolysis of terminal, non-reducing beta-D-glucosyl residues with release of beta-D-glucose.</text>
        <dbReference type="EC" id="3.2.1.21"/>
    </reaction>
</comment>
<evidence type="ECO:0000256" key="4">
    <source>
        <dbReference type="ARBA" id="ARBA00022801"/>
    </source>
</evidence>
<evidence type="ECO:0000256" key="10">
    <source>
        <dbReference type="PIRSR" id="PIRSR617736-2"/>
    </source>
</evidence>
<evidence type="ECO:0000256" key="2">
    <source>
        <dbReference type="ARBA" id="ARBA00010838"/>
    </source>
</evidence>
<dbReference type="AlphaFoldDB" id="A0A1T4PP07"/>
<dbReference type="NCBIfam" id="TIGR03356">
    <property type="entry name" value="BGL"/>
    <property type="match status" value="1"/>
</dbReference>
<evidence type="ECO:0000256" key="11">
    <source>
        <dbReference type="RuleBase" id="RU361175"/>
    </source>
</evidence>
<evidence type="ECO:0000256" key="3">
    <source>
        <dbReference type="ARBA" id="ARBA00012744"/>
    </source>
</evidence>
<feature type="binding site" evidence="10">
    <location>
        <position position="19"/>
    </location>
    <ligand>
        <name>substrate</name>
    </ligand>
</feature>
<dbReference type="PANTHER" id="PTHR10353">
    <property type="entry name" value="GLYCOSYL HYDROLASE"/>
    <property type="match status" value="1"/>
</dbReference>
<dbReference type="Proteomes" id="UP000190135">
    <property type="component" value="Unassembled WGS sequence"/>
</dbReference>
<feature type="active site" description="Proton donor" evidence="9">
    <location>
        <position position="165"/>
    </location>
</feature>
<feature type="binding site" evidence="10">
    <location>
        <begin position="402"/>
        <end position="403"/>
    </location>
    <ligand>
        <name>substrate</name>
    </ligand>
</feature>
<sequence>MTRQFPAGFLWGAAASAFQTEGAAAIDGRGPTVWDDFTRAPGKIRNGDTADVACDFYHRYPEDIALMKGLGLGAFRLSTAWSRILPSGRGTVNPLGLDFYDRVIDLMLHEGIEPWICLHHWDMPSPIEADGGWRNRDCARWFADYAAIVGRHFGDRVKRFVPINEPNVIPWVAYNVGRHAPGRQSREDTVKAIHHINLAHGLTIQAVRAEAPGAEAGNIVSLGPVHPAVDDEAHRAVLPLAECIWRRVMVDPLWLGTYPEPLATEIEPHIAEGDMAVIRQPLDFFGLNHYNRVYVAPTDTTMWGLIERVPPPGYPLTDVNWRIDPSALVEQIEDVGSRYGHPPIYITEGGCAFPDALRPDRSVHDPDRIAYFADYFTALAGAIENGADVRGYFAWSLMDNFEWNSGFTKRFGLVYTDYPTLQRIPKSSYYWMRGVIAKNAVIPPEGRP</sequence>
<evidence type="ECO:0000313" key="12">
    <source>
        <dbReference type="EMBL" id="SJZ93345.1"/>
    </source>
</evidence>
<dbReference type="InterPro" id="IPR017853">
    <property type="entry name" value="GH"/>
</dbReference>
<dbReference type="InterPro" id="IPR017736">
    <property type="entry name" value="Glyco_hydro_1_beta-glucosidase"/>
</dbReference>
<accession>A0A1T4PP07</accession>
<dbReference type="GO" id="GO:0005829">
    <property type="term" value="C:cytosol"/>
    <property type="evidence" value="ECO:0007669"/>
    <property type="project" value="TreeGrafter"/>
</dbReference>
<dbReference type="InterPro" id="IPR001360">
    <property type="entry name" value="Glyco_hydro_1"/>
</dbReference>
<dbReference type="Gene3D" id="3.20.20.80">
    <property type="entry name" value="Glycosidases"/>
    <property type="match status" value="1"/>
</dbReference>
<dbReference type="EC" id="3.2.1.21" evidence="3 11"/>
<evidence type="ECO:0000256" key="6">
    <source>
        <dbReference type="ARBA" id="ARBA00023277"/>
    </source>
</evidence>
<dbReference type="InterPro" id="IPR033132">
    <property type="entry name" value="GH_1_N_CS"/>
</dbReference>
<reference evidence="12 13" key="1">
    <citation type="submission" date="2017-02" db="EMBL/GenBank/DDBJ databases">
        <authorList>
            <person name="Peterson S.W."/>
        </authorList>
    </citation>
    <scope>NUCLEOTIDE SEQUENCE [LARGE SCALE GENOMIC DNA]</scope>
    <source>
        <strain evidence="12 13">USBA 369</strain>
    </source>
</reference>
<keyword evidence="8" id="KW-0624">Polysaccharide degradation</keyword>
<protein>
    <recommendedName>
        <fullName evidence="3 11">Beta-glucosidase</fullName>
        <ecNumber evidence="3 11">3.2.1.21</ecNumber>
    </recommendedName>
</protein>
<dbReference type="SUPFAM" id="SSF51445">
    <property type="entry name" value="(Trans)glycosidases"/>
    <property type="match status" value="1"/>
</dbReference>
<feature type="active site" description="Nucleophile" evidence="9">
    <location>
        <position position="348"/>
    </location>
</feature>
<evidence type="ECO:0000256" key="5">
    <source>
        <dbReference type="ARBA" id="ARBA00023001"/>
    </source>
</evidence>
<evidence type="ECO:0000256" key="9">
    <source>
        <dbReference type="PIRSR" id="PIRSR617736-1"/>
    </source>
</evidence>
<dbReference type="EMBL" id="FUXL01000004">
    <property type="protein sequence ID" value="SJZ93345.1"/>
    <property type="molecule type" value="Genomic_DNA"/>
</dbReference>
<proteinExistence type="inferred from homology"/>
<dbReference type="GO" id="GO:0008422">
    <property type="term" value="F:beta-glucosidase activity"/>
    <property type="evidence" value="ECO:0007669"/>
    <property type="project" value="UniProtKB-EC"/>
</dbReference>
<feature type="binding site" evidence="10">
    <location>
        <position position="395"/>
    </location>
    <ligand>
        <name>substrate</name>
    </ligand>
</feature>
<evidence type="ECO:0000256" key="1">
    <source>
        <dbReference type="ARBA" id="ARBA00000448"/>
    </source>
</evidence>
<dbReference type="STRING" id="1365950.SAMN05428963_10491"/>
<name>A0A1T4PP07_9HYPH</name>
<keyword evidence="7 11" id="KW-0326">Glycosidase</keyword>